<accession>A0A0N4ZCE5</accession>
<dbReference type="GO" id="GO:0043409">
    <property type="term" value="P:negative regulation of MAPK cascade"/>
    <property type="evidence" value="ECO:0007669"/>
    <property type="project" value="TreeGrafter"/>
</dbReference>
<dbReference type="GO" id="GO:0005737">
    <property type="term" value="C:cytoplasm"/>
    <property type="evidence" value="ECO:0007669"/>
    <property type="project" value="TreeGrafter"/>
</dbReference>
<evidence type="ECO:0000313" key="9">
    <source>
        <dbReference type="WBParaSite" id="PTRK_0000519900.1"/>
    </source>
</evidence>
<dbReference type="InterPro" id="IPR000340">
    <property type="entry name" value="Dual-sp_phosphatase_cat-dom"/>
</dbReference>
<dbReference type="InterPro" id="IPR016130">
    <property type="entry name" value="Tyr_Pase_AS"/>
</dbReference>
<evidence type="ECO:0000313" key="8">
    <source>
        <dbReference type="Proteomes" id="UP000038045"/>
    </source>
</evidence>
<keyword evidence="3" id="KW-0378">Hydrolase</keyword>
<organism evidence="8 9">
    <name type="scientific">Parastrongyloides trichosuri</name>
    <name type="common">Possum-specific nematode worm</name>
    <dbReference type="NCBI Taxonomy" id="131310"/>
    <lineage>
        <taxon>Eukaryota</taxon>
        <taxon>Metazoa</taxon>
        <taxon>Ecdysozoa</taxon>
        <taxon>Nematoda</taxon>
        <taxon>Chromadorea</taxon>
        <taxon>Rhabditida</taxon>
        <taxon>Tylenchina</taxon>
        <taxon>Panagrolaimomorpha</taxon>
        <taxon>Strongyloidoidea</taxon>
        <taxon>Strongyloididae</taxon>
        <taxon>Parastrongyloides</taxon>
    </lineage>
</organism>
<dbReference type="SMART" id="SM00404">
    <property type="entry name" value="PTPc_motif"/>
    <property type="match status" value="1"/>
</dbReference>
<evidence type="ECO:0000256" key="4">
    <source>
        <dbReference type="ARBA" id="ARBA00022912"/>
    </source>
</evidence>
<name>A0A0N4ZCE5_PARTI</name>
<keyword evidence="4" id="KW-0904">Protein phosphatase</keyword>
<dbReference type="InterPro" id="IPR020422">
    <property type="entry name" value="TYR_PHOSPHATASE_DUAL_dom"/>
</dbReference>
<sequence length="538" mass="61259">MTTETQTETYGSKEKGPTKILNFLYLGSQADALNNEILKKYDIKAILNITIPCIRPDKELIKDSNFLNIELKDNFTEKILPHFEKAFEFIDKQRDLKHNVLIHCLAGISRSATFCIAYLMKHLSVDHSCAYSYVKKLRASISPNFNFLGQLFEYETNLKKIMTLKHEIPILDINYTSSSACANESKNNILKRDAISLKDVGTYSIANETKFHFLKNKNGKRLLQQGPSVNPILRPSILSFDRTTTIKNNLRTNIPGTDKFSPSTEFANISLRTFTEEPLTKIPLTYKEEEEEETKIDANNQSATSSTTNTLTCENPTFGFTSSCLSYHENFIENKRKNYLRNIGSNFFDDIFKKNGKRMRRRLNNNSDTQKLGSNELNCNVPFVFNATAQNESSSVNQELYDKFDEKMDSDKHVFEKPYNPTSPKKHFGENENKGLMKSKSSVNVEKEEQSNCQVLRKSLTLIFNTENNSSFSLDQSSNKYNITPQTPSSRPMFLSMNQSQSSTTSTSNETQTSNHINGRDPDRDSIGSNSSHEITVN</sequence>
<dbReference type="InterPro" id="IPR029021">
    <property type="entry name" value="Prot-tyrosine_phosphatase-like"/>
</dbReference>
<dbReference type="Pfam" id="PF00782">
    <property type="entry name" value="DSPc"/>
    <property type="match status" value="1"/>
</dbReference>
<dbReference type="Proteomes" id="UP000038045">
    <property type="component" value="Unplaced"/>
</dbReference>
<dbReference type="PROSITE" id="PS50056">
    <property type="entry name" value="TYR_PHOSPHATASE_2"/>
    <property type="match status" value="1"/>
</dbReference>
<evidence type="ECO:0000256" key="1">
    <source>
        <dbReference type="ARBA" id="ARBA00008601"/>
    </source>
</evidence>
<dbReference type="SUPFAM" id="SSF52799">
    <property type="entry name" value="(Phosphotyrosine protein) phosphatases II"/>
    <property type="match status" value="1"/>
</dbReference>
<dbReference type="EC" id="3.1.3.48" evidence="2"/>
<feature type="compositionally biased region" description="Low complexity" evidence="5">
    <location>
        <begin position="299"/>
        <end position="308"/>
    </location>
</feature>
<dbReference type="PROSITE" id="PS50054">
    <property type="entry name" value="TYR_PHOSPHATASE_DUAL"/>
    <property type="match status" value="1"/>
</dbReference>
<feature type="compositionally biased region" description="Low complexity" evidence="5">
    <location>
        <begin position="498"/>
        <end position="515"/>
    </location>
</feature>
<feature type="compositionally biased region" description="Polar residues" evidence="5">
    <location>
        <begin position="471"/>
        <end position="490"/>
    </location>
</feature>
<keyword evidence="8" id="KW-1185">Reference proteome</keyword>
<dbReference type="PANTHER" id="PTHR10159:SF533">
    <property type="entry name" value="TYROSINE-PROTEIN PHOSPHATASE VHP-1"/>
    <property type="match status" value="1"/>
</dbReference>
<feature type="region of interest" description="Disordered" evidence="5">
    <location>
        <begin position="471"/>
        <end position="538"/>
    </location>
</feature>
<evidence type="ECO:0000259" key="6">
    <source>
        <dbReference type="PROSITE" id="PS50054"/>
    </source>
</evidence>
<evidence type="ECO:0000259" key="7">
    <source>
        <dbReference type="PROSITE" id="PS50056"/>
    </source>
</evidence>
<dbReference type="InterPro" id="IPR000387">
    <property type="entry name" value="Tyr_Pase_dom"/>
</dbReference>
<evidence type="ECO:0000256" key="5">
    <source>
        <dbReference type="SAM" id="MobiDB-lite"/>
    </source>
</evidence>
<feature type="domain" description="Tyrosine-protein phosphatase" evidence="6">
    <location>
        <begin position="16"/>
        <end position="160"/>
    </location>
</feature>
<evidence type="ECO:0000256" key="3">
    <source>
        <dbReference type="ARBA" id="ARBA00022801"/>
    </source>
</evidence>
<evidence type="ECO:0000256" key="2">
    <source>
        <dbReference type="ARBA" id="ARBA00013064"/>
    </source>
</evidence>
<dbReference type="Gene3D" id="3.90.190.10">
    <property type="entry name" value="Protein tyrosine phosphatase superfamily"/>
    <property type="match status" value="1"/>
</dbReference>
<feature type="domain" description="Tyrosine specific protein phosphatases" evidence="7">
    <location>
        <begin position="73"/>
        <end position="141"/>
    </location>
</feature>
<proteinExistence type="inferred from homology"/>
<protein>
    <recommendedName>
        <fullName evidence="2">protein-tyrosine-phosphatase</fullName>
        <ecNumber evidence="2">3.1.3.48</ecNumber>
    </recommendedName>
</protein>
<dbReference type="GO" id="GO:0017017">
    <property type="term" value="F:MAP kinase tyrosine/serine/threonine phosphatase activity"/>
    <property type="evidence" value="ECO:0007669"/>
    <property type="project" value="TreeGrafter"/>
</dbReference>
<dbReference type="SMART" id="SM00195">
    <property type="entry name" value="DSPc"/>
    <property type="match status" value="1"/>
</dbReference>
<dbReference type="WBParaSite" id="PTRK_0000519900.1">
    <property type="protein sequence ID" value="PTRK_0000519900.1"/>
    <property type="gene ID" value="PTRK_0000519900"/>
</dbReference>
<reference evidence="9" key="1">
    <citation type="submission" date="2017-02" db="UniProtKB">
        <authorList>
            <consortium name="WormBaseParasite"/>
        </authorList>
    </citation>
    <scope>IDENTIFICATION</scope>
</reference>
<dbReference type="PANTHER" id="PTHR10159">
    <property type="entry name" value="DUAL SPECIFICITY PROTEIN PHOSPHATASE"/>
    <property type="match status" value="1"/>
</dbReference>
<comment type="similarity">
    <text evidence="1">Belongs to the protein-tyrosine phosphatase family. Non-receptor class dual specificity subfamily.</text>
</comment>
<feature type="region of interest" description="Disordered" evidence="5">
    <location>
        <begin position="415"/>
        <end position="448"/>
    </location>
</feature>
<dbReference type="GO" id="GO:0033550">
    <property type="term" value="F:MAP kinase tyrosine phosphatase activity"/>
    <property type="evidence" value="ECO:0007669"/>
    <property type="project" value="TreeGrafter"/>
</dbReference>
<feature type="compositionally biased region" description="Polar residues" evidence="5">
    <location>
        <begin position="527"/>
        <end position="538"/>
    </location>
</feature>
<dbReference type="PROSITE" id="PS00383">
    <property type="entry name" value="TYR_PHOSPHATASE_1"/>
    <property type="match status" value="1"/>
</dbReference>
<dbReference type="InterPro" id="IPR003595">
    <property type="entry name" value="Tyr_Pase_cat"/>
</dbReference>
<feature type="region of interest" description="Disordered" evidence="5">
    <location>
        <begin position="288"/>
        <end position="308"/>
    </location>
</feature>
<dbReference type="GO" id="GO:0008330">
    <property type="term" value="F:protein tyrosine/threonine phosphatase activity"/>
    <property type="evidence" value="ECO:0007669"/>
    <property type="project" value="TreeGrafter"/>
</dbReference>
<dbReference type="AlphaFoldDB" id="A0A0N4ZCE5"/>
<dbReference type="STRING" id="131310.A0A0N4ZCE5"/>